<dbReference type="PANTHER" id="PTHR21596">
    <property type="entry name" value="RIBONUCLEASE P SUBUNIT P38"/>
    <property type="match status" value="1"/>
</dbReference>
<dbReference type="PANTHER" id="PTHR21596:SF55">
    <property type="entry name" value="OS12G0572500 PROTEIN"/>
    <property type="match status" value="1"/>
</dbReference>
<gene>
    <name evidence="3" type="ORF">PVAP13_4KG250200</name>
</gene>
<dbReference type="InterPro" id="IPR005379">
    <property type="entry name" value="FDM1-5/IDN2_XH"/>
</dbReference>
<evidence type="ECO:0000313" key="3">
    <source>
        <dbReference type="EMBL" id="KAG2612043.1"/>
    </source>
</evidence>
<feature type="region of interest" description="Disordered" evidence="1">
    <location>
        <begin position="1"/>
        <end position="31"/>
    </location>
</feature>
<name>A0A8T0TSV0_PANVG</name>
<organism evidence="3 4">
    <name type="scientific">Panicum virgatum</name>
    <name type="common">Blackwell switchgrass</name>
    <dbReference type="NCBI Taxonomy" id="38727"/>
    <lineage>
        <taxon>Eukaryota</taxon>
        <taxon>Viridiplantae</taxon>
        <taxon>Streptophyta</taxon>
        <taxon>Embryophyta</taxon>
        <taxon>Tracheophyta</taxon>
        <taxon>Spermatophyta</taxon>
        <taxon>Magnoliopsida</taxon>
        <taxon>Liliopsida</taxon>
        <taxon>Poales</taxon>
        <taxon>Poaceae</taxon>
        <taxon>PACMAD clade</taxon>
        <taxon>Panicoideae</taxon>
        <taxon>Panicodae</taxon>
        <taxon>Paniceae</taxon>
        <taxon>Panicinae</taxon>
        <taxon>Panicum</taxon>
        <taxon>Panicum sect. Hiantes</taxon>
    </lineage>
</organism>
<dbReference type="GO" id="GO:0080188">
    <property type="term" value="P:gene silencing by siRNA-directed DNA methylation"/>
    <property type="evidence" value="ECO:0007669"/>
    <property type="project" value="InterPro"/>
</dbReference>
<sequence>MSDGQTSKETEACRRKELANPTVGQTSGALVSEEDDLEGKFVFQGFLEIDNGGRKIGIKEMGELNEKVIKAACFAKVPPEEVGAAFYKLYSSWQQQLSDLSWYPFKTVTIDGKHQSPGMSKEIVNIDDDKLQELKMTWGPALPISYGRWNYKEGRRATTRECAQYIIRKTRRSSSRG</sequence>
<dbReference type="Proteomes" id="UP000823388">
    <property type="component" value="Chromosome 4K"/>
</dbReference>
<dbReference type="InterPro" id="IPR045177">
    <property type="entry name" value="FDM1-5/IDN2"/>
</dbReference>
<keyword evidence="4" id="KW-1185">Reference proteome</keyword>
<feature type="compositionally biased region" description="Basic and acidic residues" evidence="1">
    <location>
        <begin position="1"/>
        <end position="18"/>
    </location>
</feature>
<evidence type="ECO:0000313" key="4">
    <source>
        <dbReference type="Proteomes" id="UP000823388"/>
    </source>
</evidence>
<dbReference type="EMBL" id="CM029043">
    <property type="protein sequence ID" value="KAG2612043.1"/>
    <property type="molecule type" value="Genomic_DNA"/>
</dbReference>
<accession>A0A8T0TSV0</accession>
<evidence type="ECO:0000259" key="2">
    <source>
        <dbReference type="Pfam" id="PF03469"/>
    </source>
</evidence>
<protein>
    <recommendedName>
        <fullName evidence="2">Factor of DNA methylation 1-5/IDN2 domain-containing protein</fullName>
    </recommendedName>
</protein>
<reference evidence="3" key="1">
    <citation type="submission" date="2020-05" db="EMBL/GenBank/DDBJ databases">
        <title>WGS assembly of Panicum virgatum.</title>
        <authorList>
            <person name="Lovell J.T."/>
            <person name="Jenkins J."/>
            <person name="Shu S."/>
            <person name="Juenger T.E."/>
            <person name="Schmutz J."/>
        </authorList>
    </citation>
    <scope>NUCLEOTIDE SEQUENCE</scope>
    <source>
        <strain evidence="3">AP13</strain>
    </source>
</reference>
<dbReference type="Pfam" id="PF03469">
    <property type="entry name" value="XH"/>
    <property type="match status" value="1"/>
</dbReference>
<proteinExistence type="predicted"/>
<comment type="caution">
    <text evidence="3">The sequence shown here is derived from an EMBL/GenBank/DDBJ whole genome shotgun (WGS) entry which is preliminary data.</text>
</comment>
<dbReference type="AlphaFoldDB" id="A0A8T0TSV0"/>
<evidence type="ECO:0000256" key="1">
    <source>
        <dbReference type="SAM" id="MobiDB-lite"/>
    </source>
</evidence>
<feature type="domain" description="Factor of DNA methylation 1-5/IDN2" evidence="2">
    <location>
        <begin position="59"/>
        <end position="140"/>
    </location>
</feature>